<sequence>MPSVDLLYVLMLIGAFLNAILYGVLVVQIFIYFQTYKKDSPWIKCFIFFLLIAETLNTGFDIGMMYEPLILKYATPAATTFFPFMLAADPIMTVIISTPIQMFIAWRIRIISRANWLAVVICIFALISLGGGVWLTYTVTVIRRFARKPELHWPALTWLAASAIADVIITVSLTVSLSKRKTGFSGTDDAINKIIRLTVQTGLITAIFAILDVVCFLVLPHTTMNFVWDFALSKLYTNALISTLNARAGWNNIANGNTANNVLFGDDSSRRGHLETFTSTNLRSPPALTTGTFELEQARSTLSKGRPDLEFGISVAKEIETVHDPSIVRFDHNSSWQ</sequence>
<dbReference type="STRING" id="68775.A0A5C3LW69"/>
<keyword evidence="1" id="KW-1133">Transmembrane helix</keyword>
<dbReference type="EMBL" id="ML213616">
    <property type="protein sequence ID" value="TFK36158.1"/>
    <property type="molecule type" value="Genomic_DNA"/>
</dbReference>
<dbReference type="PANTHER" id="PTHR40465:SF1">
    <property type="entry name" value="DUF6534 DOMAIN-CONTAINING PROTEIN"/>
    <property type="match status" value="1"/>
</dbReference>
<dbReference type="InterPro" id="IPR045339">
    <property type="entry name" value="DUF6534"/>
</dbReference>
<evidence type="ECO:0000313" key="3">
    <source>
        <dbReference type="EMBL" id="TFK36158.1"/>
    </source>
</evidence>
<keyword evidence="4" id="KW-1185">Reference proteome</keyword>
<dbReference type="Pfam" id="PF20152">
    <property type="entry name" value="DUF6534"/>
    <property type="match status" value="1"/>
</dbReference>
<evidence type="ECO:0000259" key="2">
    <source>
        <dbReference type="Pfam" id="PF20152"/>
    </source>
</evidence>
<gene>
    <name evidence="3" type="ORF">BDQ12DRAFT_687365</name>
</gene>
<dbReference type="OrthoDB" id="3265526at2759"/>
<dbReference type="Proteomes" id="UP000308652">
    <property type="component" value="Unassembled WGS sequence"/>
</dbReference>
<feature type="transmembrane region" description="Helical" evidence="1">
    <location>
        <begin position="81"/>
        <end position="104"/>
    </location>
</feature>
<accession>A0A5C3LW69</accession>
<proteinExistence type="predicted"/>
<feature type="transmembrane region" description="Helical" evidence="1">
    <location>
        <begin position="6"/>
        <end position="33"/>
    </location>
</feature>
<reference evidence="3 4" key="1">
    <citation type="journal article" date="2019" name="Nat. Ecol. Evol.">
        <title>Megaphylogeny resolves global patterns of mushroom evolution.</title>
        <authorList>
            <person name="Varga T."/>
            <person name="Krizsan K."/>
            <person name="Foldi C."/>
            <person name="Dima B."/>
            <person name="Sanchez-Garcia M."/>
            <person name="Sanchez-Ramirez S."/>
            <person name="Szollosi G.J."/>
            <person name="Szarkandi J.G."/>
            <person name="Papp V."/>
            <person name="Albert L."/>
            <person name="Andreopoulos W."/>
            <person name="Angelini C."/>
            <person name="Antonin V."/>
            <person name="Barry K.W."/>
            <person name="Bougher N.L."/>
            <person name="Buchanan P."/>
            <person name="Buyck B."/>
            <person name="Bense V."/>
            <person name="Catcheside P."/>
            <person name="Chovatia M."/>
            <person name="Cooper J."/>
            <person name="Damon W."/>
            <person name="Desjardin D."/>
            <person name="Finy P."/>
            <person name="Geml J."/>
            <person name="Haridas S."/>
            <person name="Hughes K."/>
            <person name="Justo A."/>
            <person name="Karasinski D."/>
            <person name="Kautmanova I."/>
            <person name="Kiss B."/>
            <person name="Kocsube S."/>
            <person name="Kotiranta H."/>
            <person name="LaButti K.M."/>
            <person name="Lechner B.E."/>
            <person name="Liimatainen K."/>
            <person name="Lipzen A."/>
            <person name="Lukacs Z."/>
            <person name="Mihaltcheva S."/>
            <person name="Morgado L.N."/>
            <person name="Niskanen T."/>
            <person name="Noordeloos M.E."/>
            <person name="Ohm R.A."/>
            <person name="Ortiz-Santana B."/>
            <person name="Ovrebo C."/>
            <person name="Racz N."/>
            <person name="Riley R."/>
            <person name="Savchenko A."/>
            <person name="Shiryaev A."/>
            <person name="Soop K."/>
            <person name="Spirin V."/>
            <person name="Szebenyi C."/>
            <person name="Tomsovsky M."/>
            <person name="Tulloss R.E."/>
            <person name="Uehling J."/>
            <person name="Grigoriev I.V."/>
            <person name="Vagvolgyi C."/>
            <person name="Papp T."/>
            <person name="Martin F.M."/>
            <person name="Miettinen O."/>
            <person name="Hibbett D.S."/>
            <person name="Nagy L.G."/>
        </authorList>
    </citation>
    <scope>NUCLEOTIDE SEQUENCE [LARGE SCALE GENOMIC DNA]</scope>
    <source>
        <strain evidence="3 4">CBS 166.37</strain>
    </source>
</reference>
<evidence type="ECO:0000256" key="1">
    <source>
        <dbReference type="SAM" id="Phobius"/>
    </source>
</evidence>
<keyword evidence="1" id="KW-0472">Membrane</keyword>
<feature type="domain" description="DUF6534" evidence="2">
    <location>
        <begin position="162"/>
        <end position="248"/>
    </location>
</feature>
<feature type="transmembrane region" description="Helical" evidence="1">
    <location>
        <begin position="45"/>
        <end position="66"/>
    </location>
</feature>
<feature type="transmembrane region" description="Helical" evidence="1">
    <location>
        <begin position="155"/>
        <end position="177"/>
    </location>
</feature>
<name>A0A5C3LW69_9AGAR</name>
<protein>
    <recommendedName>
        <fullName evidence="2">DUF6534 domain-containing protein</fullName>
    </recommendedName>
</protein>
<feature type="transmembrane region" description="Helical" evidence="1">
    <location>
        <begin position="197"/>
        <end position="219"/>
    </location>
</feature>
<keyword evidence="1" id="KW-0812">Transmembrane</keyword>
<dbReference type="AlphaFoldDB" id="A0A5C3LW69"/>
<dbReference type="PANTHER" id="PTHR40465">
    <property type="entry name" value="CHROMOSOME 1, WHOLE GENOME SHOTGUN SEQUENCE"/>
    <property type="match status" value="1"/>
</dbReference>
<evidence type="ECO:0000313" key="4">
    <source>
        <dbReference type="Proteomes" id="UP000308652"/>
    </source>
</evidence>
<feature type="transmembrane region" description="Helical" evidence="1">
    <location>
        <begin position="116"/>
        <end position="135"/>
    </location>
</feature>
<organism evidence="3 4">
    <name type="scientific">Crucibulum laeve</name>
    <dbReference type="NCBI Taxonomy" id="68775"/>
    <lineage>
        <taxon>Eukaryota</taxon>
        <taxon>Fungi</taxon>
        <taxon>Dikarya</taxon>
        <taxon>Basidiomycota</taxon>
        <taxon>Agaricomycotina</taxon>
        <taxon>Agaricomycetes</taxon>
        <taxon>Agaricomycetidae</taxon>
        <taxon>Agaricales</taxon>
        <taxon>Agaricineae</taxon>
        <taxon>Nidulariaceae</taxon>
        <taxon>Crucibulum</taxon>
    </lineage>
</organism>